<evidence type="ECO:0000256" key="1">
    <source>
        <dbReference type="SAM" id="MobiDB-lite"/>
    </source>
</evidence>
<keyword evidence="2" id="KW-1133">Transmembrane helix</keyword>
<keyword evidence="2" id="KW-0472">Membrane</keyword>
<dbReference type="Proteomes" id="UP000235786">
    <property type="component" value="Unassembled WGS sequence"/>
</dbReference>
<dbReference type="AlphaFoldDB" id="A0A2J6RYM3"/>
<keyword evidence="2" id="KW-0812">Transmembrane</keyword>
<organism evidence="3 4">
    <name type="scientific">Hyaloscypha variabilis (strain UAMH 11265 / GT02V1 / F)</name>
    <name type="common">Meliniomyces variabilis</name>
    <dbReference type="NCBI Taxonomy" id="1149755"/>
    <lineage>
        <taxon>Eukaryota</taxon>
        <taxon>Fungi</taxon>
        <taxon>Dikarya</taxon>
        <taxon>Ascomycota</taxon>
        <taxon>Pezizomycotina</taxon>
        <taxon>Leotiomycetes</taxon>
        <taxon>Helotiales</taxon>
        <taxon>Hyaloscyphaceae</taxon>
        <taxon>Hyaloscypha</taxon>
        <taxon>Hyaloscypha variabilis</taxon>
    </lineage>
</organism>
<dbReference type="EMBL" id="KZ613942">
    <property type="protein sequence ID" value="PMD43612.1"/>
    <property type="molecule type" value="Genomic_DNA"/>
</dbReference>
<evidence type="ECO:0008006" key="5">
    <source>
        <dbReference type="Google" id="ProtNLM"/>
    </source>
</evidence>
<evidence type="ECO:0000313" key="4">
    <source>
        <dbReference type="Proteomes" id="UP000235786"/>
    </source>
</evidence>
<evidence type="ECO:0000256" key="2">
    <source>
        <dbReference type="SAM" id="Phobius"/>
    </source>
</evidence>
<feature type="compositionally biased region" description="Basic and acidic residues" evidence="1">
    <location>
        <begin position="210"/>
        <end position="222"/>
    </location>
</feature>
<reference evidence="3 4" key="1">
    <citation type="submission" date="2016-04" db="EMBL/GenBank/DDBJ databases">
        <title>A degradative enzymes factory behind the ericoid mycorrhizal symbiosis.</title>
        <authorList>
            <consortium name="DOE Joint Genome Institute"/>
            <person name="Martino E."/>
            <person name="Morin E."/>
            <person name="Grelet G."/>
            <person name="Kuo A."/>
            <person name="Kohler A."/>
            <person name="Daghino S."/>
            <person name="Barry K."/>
            <person name="Choi C."/>
            <person name="Cichocki N."/>
            <person name="Clum A."/>
            <person name="Copeland A."/>
            <person name="Hainaut M."/>
            <person name="Haridas S."/>
            <person name="Labutti K."/>
            <person name="Lindquist E."/>
            <person name="Lipzen A."/>
            <person name="Khouja H.-R."/>
            <person name="Murat C."/>
            <person name="Ohm R."/>
            <person name="Olson A."/>
            <person name="Spatafora J."/>
            <person name="Veneault-Fourrey C."/>
            <person name="Henrissat B."/>
            <person name="Grigoriev I."/>
            <person name="Martin F."/>
            <person name="Perotto S."/>
        </authorList>
    </citation>
    <scope>NUCLEOTIDE SEQUENCE [LARGE SCALE GENOMIC DNA]</scope>
    <source>
        <strain evidence="3 4">F</strain>
    </source>
</reference>
<gene>
    <name evidence="3" type="ORF">L207DRAFT_564259</name>
</gene>
<keyword evidence="4" id="KW-1185">Reference proteome</keyword>
<feature type="region of interest" description="Disordered" evidence="1">
    <location>
        <begin position="178"/>
        <end position="222"/>
    </location>
</feature>
<sequence length="222" mass="24592">MDDDCSDKPREEVFGVQGAASCAFKIREAWRRLAAPRPADFESREAASRLHSRSQHPVGTPHGLKYRFAPTQSAIAGLSARRGLSAFNVAFLSSVVLIAVVSVWAVVSGPQRMIKRTSYENGSSARVLLSSGRYSLKPQSRYVTSTLMASVDRILLIFFDDLLEVDDSRIPDAFQRLEEDTASEMGQRREGKASKVRPENSPSCLRGGLRYREKSTGTQHEV</sequence>
<proteinExistence type="predicted"/>
<evidence type="ECO:0000313" key="3">
    <source>
        <dbReference type="EMBL" id="PMD43612.1"/>
    </source>
</evidence>
<protein>
    <recommendedName>
        <fullName evidence="5">Transmembrane protein</fullName>
    </recommendedName>
</protein>
<name>A0A2J6RYM3_HYAVF</name>
<accession>A0A2J6RYM3</accession>
<feature type="transmembrane region" description="Helical" evidence="2">
    <location>
        <begin position="86"/>
        <end position="107"/>
    </location>
</feature>
<feature type="compositionally biased region" description="Basic and acidic residues" evidence="1">
    <location>
        <begin position="186"/>
        <end position="198"/>
    </location>
</feature>